<reference evidence="3" key="1">
    <citation type="submission" date="2024-04" db="EMBL/GenBank/DDBJ databases">
        <title>Salinicola lusitanus LLJ914,a marine bacterium isolated from the Okinawa Trough.</title>
        <authorList>
            <person name="Li J."/>
        </authorList>
    </citation>
    <scope>NUCLEOTIDE SEQUENCE [LARGE SCALE GENOMIC DNA]</scope>
</reference>
<keyword evidence="3" id="KW-1185">Reference proteome</keyword>
<feature type="region of interest" description="Disordered" evidence="1">
    <location>
        <begin position="31"/>
        <end position="215"/>
    </location>
</feature>
<comment type="caution">
    <text evidence="2">The sequence shown here is derived from an EMBL/GenBank/DDBJ whole genome shotgun (WGS) entry which is preliminary data.</text>
</comment>
<feature type="compositionally biased region" description="Low complexity" evidence="1">
    <location>
        <begin position="198"/>
        <end position="215"/>
    </location>
</feature>
<gene>
    <name evidence="2" type="ORF">WMY93_020724</name>
</gene>
<feature type="compositionally biased region" description="Basic and acidic residues" evidence="1">
    <location>
        <begin position="144"/>
        <end position="162"/>
    </location>
</feature>
<feature type="compositionally biased region" description="Polar residues" evidence="1">
    <location>
        <begin position="38"/>
        <end position="47"/>
    </location>
</feature>
<evidence type="ECO:0000256" key="1">
    <source>
        <dbReference type="SAM" id="MobiDB-lite"/>
    </source>
</evidence>
<dbReference type="EMBL" id="JBBPFD010000015">
    <property type="protein sequence ID" value="KAK7895399.1"/>
    <property type="molecule type" value="Genomic_DNA"/>
</dbReference>
<organism evidence="2 3">
    <name type="scientific">Mugilogobius chulae</name>
    <name type="common">yellowstripe goby</name>
    <dbReference type="NCBI Taxonomy" id="88201"/>
    <lineage>
        <taxon>Eukaryota</taxon>
        <taxon>Metazoa</taxon>
        <taxon>Chordata</taxon>
        <taxon>Craniata</taxon>
        <taxon>Vertebrata</taxon>
        <taxon>Euteleostomi</taxon>
        <taxon>Actinopterygii</taxon>
        <taxon>Neopterygii</taxon>
        <taxon>Teleostei</taxon>
        <taxon>Neoteleostei</taxon>
        <taxon>Acanthomorphata</taxon>
        <taxon>Gobiaria</taxon>
        <taxon>Gobiiformes</taxon>
        <taxon>Gobioidei</taxon>
        <taxon>Gobiidae</taxon>
        <taxon>Gobionellinae</taxon>
        <taxon>Mugilogobius</taxon>
    </lineage>
</organism>
<sequence length="215" mass="23015">MTPRRALTPQCQSGASCTRSSSVMLQSVEALRSDSRSASHSHIQTCLSLRHSDRMSSSLPKSESTTSLLRSHSRGAAGGKECAARAEESETSAMRPLCQPRNTGAPRGQRTDDKKERSKTSRSKHQSSSPQQQGRKSSPSAQAKHKDDAAFLFEPSRREQRLPRGSCSSISSTDPPTASAPARHPAHGRPGRGSAPRSQSTTPLSIPSSSLCLGR</sequence>
<evidence type="ECO:0000313" key="3">
    <source>
        <dbReference type="Proteomes" id="UP001460270"/>
    </source>
</evidence>
<dbReference type="PROSITE" id="PS51257">
    <property type="entry name" value="PROKAR_LIPOPROTEIN"/>
    <property type="match status" value="1"/>
</dbReference>
<protein>
    <submittedName>
        <fullName evidence="2">Uncharacterized protein</fullName>
    </submittedName>
</protein>
<feature type="compositionally biased region" description="Low complexity" evidence="1">
    <location>
        <begin position="56"/>
        <end position="69"/>
    </location>
</feature>
<evidence type="ECO:0000313" key="2">
    <source>
        <dbReference type="EMBL" id="KAK7895399.1"/>
    </source>
</evidence>
<feature type="compositionally biased region" description="Basic and acidic residues" evidence="1">
    <location>
        <begin position="109"/>
        <end position="119"/>
    </location>
</feature>
<dbReference type="Proteomes" id="UP001460270">
    <property type="component" value="Unassembled WGS sequence"/>
</dbReference>
<name>A0AAW0NIP8_9GOBI</name>
<dbReference type="AlphaFoldDB" id="A0AAW0NIP8"/>
<accession>A0AAW0NIP8</accession>
<feature type="compositionally biased region" description="Polar residues" evidence="1">
    <location>
        <begin position="166"/>
        <end position="176"/>
    </location>
</feature>
<proteinExistence type="predicted"/>